<evidence type="ECO:0000313" key="4">
    <source>
        <dbReference type="Proteomes" id="UP001168552"/>
    </source>
</evidence>
<evidence type="ECO:0000256" key="1">
    <source>
        <dbReference type="SAM" id="SignalP"/>
    </source>
</evidence>
<accession>A0ABT8F6Y8</accession>
<name>A0ABT8F6Y8_9BACT</name>
<dbReference type="Proteomes" id="UP001168552">
    <property type="component" value="Unassembled WGS sequence"/>
</dbReference>
<dbReference type="RefSeq" id="WP_320004761.1">
    <property type="nucleotide sequence ID" value="NZ_JAUHJS010000006.1"/>
</dbReference>
<keyword evidence="4" id="KW-1185">Reference proteome</keyword>
<reference evidence="3" key="1">
    <citation type="submission" date="2023-06" db="EMBL/GenBank/DDBJ databases">
        <title>Cytophagales bacterium Strain LB-30, isolated from soil.</title>
        <authorList>
            <person name="Liu B."/>
        </authorList>
    </citation>
    <scope>NUCLEOTIDE SEQUENCE</scope>
    <source>
        <strain evidence="3">LB-30</strain>
    </source>
</reference>
<sequence>MKPPFLLSIVAFLFSLTAVHAQGIDSLRLIDVYSVGFGKYIGASPVGGLSGIDYVPEEDRYYVICDDRSEFGPARFYKVLIRFDEKRIDTVCFEQVFTLKTPEGTDYPLFSIDPEAIRYVPSQKTLLYTSEGDRNKGVQPFFREMTSEGFFLREIPLPKNFAFFPQSGLRHNGALESISLAKDTSALWIINEEPLMEDGPRAQVQETQSPLRLTLMDYSSGKIRKQYAYMLGPLFTEPASERDFRVNSVPEILAISDSELLIIERAFIANKGNHVRVLAVSTEGATDIQAIDSLIGAEYVPVKRKELFNFSGFGLLPDNIEGISFGPTLPNGHRTLVFISDDNFSESQTTQFWVFELFE</sequence>
<proteinExistence type="predicted"/>
<dbReference type="EMBL" id="JAUHJS010000006">
    <property type="protein sequence ID" value="MDN4166225.1"/>
    <property type="molecule type" value="Genomic_DNA"/>
</dbReference>
<evidence type="ECO:0000259" key="2">
    <source>
        <dbReference type="Pfam" id="PF13449"/>
    </source>
</evidence>
<protein>
    <submittedName>
        <fullName evidence="3">Esterase-like activity of phytase family protein</fullName>
    </submittedName>
</protein>
<gene>
    <name evidence="3" type="ORF">QWY31_11980</name>
</gene>
<feature type="domain" description="Phytase-like" evidence="2">
    <location>
        <begin position="45"/>
        <end position="344"/>
    </location>
</feature>
<feature type="signal peptide" evidence="1">
    <location>
        <begin position="1"/>
        <end position="21"/>
    </location>
</feature>
<dbReference type="InterPro" id="IPR027372">
    <property type="entry name" value="Phytase-like_dom"/>
</dbReference>
<dbReference type="Pfam" id="PF13449">
    <property type="entry name" value="Phytase-like"/>
    <property type="match status" value="1"/>
</dbReference>
<evidence type="ECO:0000313" key="3">
    <source>
        <dbReference type="EMBL" id="MDN4166225.1"/>
    </source>
</evidence>
<feature type="chain" id="PRO_5045801930" evidence="1">
    <location>
        <begin position="22"/>
        <end position="359"/>
    </location>
</feature>
<keyword evidence="1" id="KW-0732">Signal</keyword>
<comment type="caution">
    <text evidence="3">The sequence shown here is derived from an EMBL/GenBank/DDBJ whole genome shotgun (WGS) entry which is preliminary data.</text>
</comment>
<organism evidence="3 4">
    <name type="scientific">Shiella aurantiaca</name>
    <dbReference type="NCBI Taxonomy" id="3058365"/>
    <lineage>
        <taxon>Bacteria</taxon>
        <taxon>Pseudomonadati</taxon>
        <taxon>Bacteroidota</taxon>
        <taxon>Cytophagia</taxon>
        <taxon>Cytophagales</taxon>
        <taxon>Shiellaceae</taxon>
        <taxon>Shiella</taxon>
    </lineage>
</organism>